<evidence type="ECO:0000256" key="4">
    <source>
        <dbReference type="ARBA" id="ARBA00022989"/>
    </source>
</evidence>
<proteinExistence type="predicted"/>
<evidence type="ECO:0000256" key="5">
    <source>
        <dbReference type="ARBA" id="ARBA00023136"/>
    </source>
</evidence>
<reference evidence="7" key="1">
    <citation type="submission" date="2016-10" db="EMBL/GenBank/DDBJ databases">
        <authorList>
            <person name="de Groot N.N."/>
        </authorList>
    </citation>
    <scope>NUCLEOTIDE SEQUENCE</scope>
</reference>
<dbReference type="Pfam" id="PF06271">
    <property type="entry name" value="RDD"/>
    <property type="match status" value="1"/>
</dbReference>
<evidence type="ECO:0000256" key="2">
    <source>
        <dbReference type="ARBA" id="ARBA00022475"/>
    </source>
</evidence>
<dbReference type="InterPro" id="IPR051791">
    <property type="entry name" value="Pra-immunoreactive"/>
</dbReference>
<evidence type="ECO:0000313" key="7">
    <source>
        <dbReference type="EMBL" id="SFV63540.1"/>
    </source>
</evidence>
<keyword evidence="2" id="KW-1003">Cell membrane</keyword>
<feature type="domain" description="RDD" evidence="6">
    <location>
        <begin position="17"/>
        <end position="142"/>
    </location>
</feature>
<evidence type="ECO:0000256" key="3">
    <source>
        <dbReference type="ARBA" id="ARBA00022692"/>
    </source>
</evidence>
<accession>A0A1W1CCE7</accession>
<keyword evidence="3" id="KW-0812">Transmembrane</keyword>
<sequence>MNEDIENLLHREGLVLADIKKRAMAFFIDEMLLSFLLIIAMSDSFSNAKTVEEIIILTNNFLWEYLLMKIAYQTFFVWQYGATLGKIAMKIRVIEVATLQNPTFAVALNRAVFRIISEMLFYLGFLWGMMDPARQTWHDKTARTLVVNA</sequence>
<organism evidence="7">
    <name type="scientific">hydrothermal vent metagenome</name>
    <dbReference type="NCBI Taxonomy" id="652676"/>
    <lineage>
        <taxon>unclassified sequences</taxon>
        <taxon>metagenomes</taxon>
        <taxon>ecological metagenomes</taxon>
    </lineage>
</organism>
<comment type="subcellular location">
    <subcellularLocation>
        <location evidence="1">Cell membrane</location>
        <topology evidence="1">Multi-pass membrane protein</topology>
    </subcellularLocation>
</comment>
<name>A0A1W1CCE7_9ZZZZ</name>
<dbReference type="AlphaFoldDB" id="A0A1W1CCE7"/>
<evidence type="ECO:0000256" key="1">
    <source>
        <dbReference type="ARBA" id="ARBA00004651"/>
    </source>
</evidence>
<keyword evidence="4" id="KW-1133">Transmembrane helix</keyword>
<protein>
    <recommendedName>
        <fullName evidence="6">RDD domain-containing protein</fullName>
    </recommendedName>
</protein>
<keyword evidence="5" id="KW-0472">Membrane</keyword>
<dbReference type="GO" id="GO:0005886">
    <property type="term" value="C:plasma membrane"/>
    <property type="evidence" value="ECO:0007669"/>
    <property type="project" value="UniProtKB-SubCell"/>
</dbReference>
<gene>
    <name evidence="7" type="ORF">MNB_SM-6-807</name>
</gene>
<dbReference type="PANTHER" id="PTHR36115:SF4">
    <property type="entry name" value="MEMBRANE PROTEIN"/>
    <property type="match status" value="1"/>
</dbReference>
<evidence type="ECO:0000259" key="6">
    <source>
        <dbReference type="Pfam" id="PF06271"/>
    </source>
</evidence>
<dbReference type="PANTHER" id="PTHR36115">
    <property type="entry name" value="PROLINE-RICH ANTIGEN HOMOLOG-RELATED"/>
    <property type="match status" value="1"/>
</dbReference>
<dbReference type="InterPro" id="IPR010432">
    <property type="entry name" value="RDD"/>
</dbReference>
<dbReference type="EMBL" id="FPHK01000070">
    <property type="protein sequence ID" value="SFV63540.1"/>
    <property type="molecule type" value="Genomic_DNA"/>
</dbReference>